<proteinExistence type="predicted"/>
<dbReference type="Proteomes" id="UP001357733">
    <property type="component" value="Unassembled WGS sequence"/>
</dbReference>
<evidence type="ECO:0000313" key="1">
    <source>
        <dbReference type="EMBL" id="MEB3429598.1"/>
    </source>
</evidence>
<comment type="caution">
    <text evidence="1">The sequence shown here is derived from an EMBL/GenBank/DDBJ whole genome shotgun (WGS) entry which is preliminary data.</text>
</comment>
<evidence type="ECO:0000313" key="2">
    <source>
        <dbReference type="Proteomes" id="UP001357733"/>
    </source>
</evidence>
<gene>
    <name evidence="1" type="ORF">VLK81_06175</name>
</gene>
<dbReference type="EMBL" id="JAYKOT010000003">
    <property type="protein sequence ID" value="MEB3429598.1"/>
    <property type="molecule type" value="Genomic_DNA"/>
</dbReference>
<organism evidence="1 2">
    <name type="scientific">Citroniella saccharovorans</name>
    <dbReference type="NCBI Taxonomy" id="2053367"/>
    <lineage>
        <taxon>Bacteria</taxon>
        <taxon>Bacillati</taxon>
        <taxon>Bacillota</taxon>
        <taxon>Tissierellia</taxon>
        <taxon>Tissierellales</taxon>
        <taxon>Peptoniphilaceae</taxon>
        <taxon>Citroniella</taxon>
    </lineage>
</organism>
<accession>A0AAW9MXJ2</accession>
<protein>
    <submittedName>
        <fullName evidence="1">Uncharacterized protein</fullName>
    </submittedName>
</protein>
<reference evidence="1 2" key="1">
    <citation type="submission" date="2024-01" db="EMBL/GenBank/DDBJ databases">
        <title>Complete genome sequence of Citroniella saccharovorans strain M6.X9, isolated from human fecal sample.</title>
        <authorList>
            <person name="Cheng G."/>
            <person name="Westerholm M."/>
            <person name="Schnurer A."/>
        </authorList>
    </citation>
    <scope>NUCLEOTIDE SEQUENCE [LARGE SCALE GENOMIC DNA]</scope>
    <source>
        <strain evidence="1 2">DSM 29873</strain>
    </source>
</reference>
<sequence length="127" mass="14117">MTFDPSSGGKGNKLKTANPALYKINSKNKLYKKLPLEKFTLTNIKHDIKHKIKFVNIPAIDTTKNPNFLGLNLLKSTGTGFAQPNLKIYREINPGKERCFKGFIDNLPMSFAVVSLNIKAAYPCATS</sequence>
<name>A0AAW9MXJ2_9FIRM</name>
<dbReference type="AlphaFoldDB" id="A0AAW9MXJ2"/>
<dbReference type="RefSeq" id="WP_324620528.1">
    <property type="nucleotide sequence ID" value="NZ_JAYKOT010000003.1"/>
</dbReference>
<keyword evidence="2" id="KW-1185">Reference proteome</keyword>